<evidence type="ECO:0000256" key="7">
    <source>
        <dbReference type="ARBA" id="ARBA00022763"/>
    </source>
</evidence>
<dbReference type="EC" id="2.7.11.1" evidence="3"/>
<sequence length="508" mass="57069">MPGVSAMEQSKPAKWVVDPSAPEFVEGWSIVQTLGEGAFGEVRLLINRVSGEAVALKMVDLIKHPEAETNVKKEMLIHKLLKHPNIIKFFGCRREAHMQYMFLEYAVGGELYDRIDPDIGMPLHLAQRFFRELVLGVSYLHDKGIAHRDIKPENLLLDASDTLKITDFGLATLFRHGGRERFLNRRCGTRSYMAPEVLADTEYRAQPADLFGCGVVLVAMLAGELPWDEPTVTCDQFNIWKRRDASYLNSTPWTKVSTCVLSLLRRLLHPTPAQRMNIKQILEHPWMVKHIAETGDLPKKRSRHDNEWISNKRMCSELDSSFPAAFDERHACSQPQPTARAQPAEVNICAAAELDTDTLCFSQPAKPDHLLLACSPSDGDVSNMTAGGDRCTPLQKLVRRMTRVLVSSSMADTLKHLNDLFEKLHYRTTSHSPNVLTVSTVDRRGAALVMKATVLNMGAHILVDFRRSKGCGLDFKRQFIRIKEELSHIIVKGPVTWSLANASNMLPA</sequence>
<dbReference type="AlphaFoldDB" id="A0A8B7NJ03"/>
<evidence type="ECO:0000256" key="14">
    <source>
        <dbReference type="PROSITE-ProRule" id="PRU10141"/>
    </source>
</evidence>
<comment type="catalytic activity">
    <reaction evidence="12">
        <text>L-threonyl-[protein] + ATP = O-phospho-L-threonyl-[protein] + ADP + H(+)</text>
        <dbReference type="Rhea" id="RHEA:46608"/>
        <dbReference type="Rhea" id="RHEA-COMP:11060"/>
        <dbReference type="Rhea" id="RHEA-COMP:11605"/>
        <dbReference type="ChEBI" id="CHEBI:15378"/>
        <dbReference type="ChEBI" id="CHEBI:30013"/>
        <dbReference type="ChEBI" id="CHEBI:30616"/>
        <dbReference type="ChEBI" id="CHEBI:61977"/>
        <dbReference type="ChEBI" id="CHEBI:456216"/>
        <dbReference type="EC" id="2.7.11.1"/>
    </reaction>
</comment>
<dbReference type="FunFam" id="1.10.510.10:FF:000301">
    <property type="entry name" value="Serine/threonine-protein kinase Chk1"/>
    <property type="match status" value="1"/>
</dbReference>
<comment type="catalytic activity">
    <reaction evidence="13">
        <text>L-seryl-[protein] + ATP = O-phospho-L-seryl-[protein] + ADP + H(+)</text>
        <dbReference type="Rhea" id="RHEA:17989"/>
        <dbReference type="Rhea" id="RHEA-COMP:9863"/>
        <dbReference type="Rhea" id="RHEA-COMP:11604"/>
        <dbReference type="ChEBI" id="CHEBI:15378"/>
        <dbReference type="ChEBI" id="CHEBI:29999"/>
        <dbReference type="ChEBI" id="CHEBI:30616"/>
        <dbReference type="ChEBI" id="CHEBI:83421"/>
        <dbReference type="ChEBI" id="CHEBI:456216"/>
        <dbReference type="EC" id="2.7.11.1"/>
    </reaction>
</comment>
<keyword evidence="6 14" id="KW-0547">Nucleotide-binding</keyword>
<organism evidence="16 18">
    <name type="scientific">Hyalella azteca</name>
    <name type="common">Amphipod</name>
    <dbReference type="NCBI Taxonomy" id="294128"/>
    <lineage>
        <taxon>Eukaryota</taxon>
        <taxon>Metazoa</taxon>
        <taxon>Ecdysozoa</taxon>
        <taxon>Arthropoda</taxon>
        <taxon>Crustacea</taxon>
        <taxon>Multicrustacea</taxon>
        <taxon>Malacostraca</taxon>
        <taxon>Eumalacostraca</taxon>
        <taxon>Peracarida</taxon>
        <taxon>Amphipoda</taxon>
        <taxon>Senticaudata</taxon>
        <taxon>Talitrida</taxon>
        <taxon>Talitroidea</taxon>
        <taxon>Hyalellidae</taxon>
        <taxon>Hyalella</taxon>
    </lineage>
</organism>
<evidence type="ECO:0000313" key="18">
    <source>
        <dbReference type="RefSeq" id="XP_018013311.1"/>
    </source>
</evidence>
<evidence type="ECO:0000256" key="2">
    <source>
        <dbReference type="ARBA" id="ARBA00010791"/>
    </source>
</evidence>
<dbReference type="InterPro" id="IPR000719">
    <property type="entry name" value="Prot_kinase_dom"/>
</dbReference>
<protein>
    <recommendedName>
        <fullName evidence="3">non-specific serine/threonine protein kinase</fullName>
        <ecNumber evidence="3">2.7.11.1</ecNumber>
    </recommendedName>
</protein>
<keyword evidence="4" id="KW-0723">Serine/threonine-protein kinase</keyword>
<evidence type="ECO:0000256" key="6">
    <source>
        <dbReference type="ARBA" id="ARBA00022741"/>
    </source>
</evidence>
<dbReference type="PANTHER" id="PTHR43895:SF32">
    <property type="entry name" value="SERINE_THREONINE-PROTEIN KINASE CHK1"/>
    <property type="match status" value="1"/>
</dbReference>
<evidence type="ECO:0000256" key="9">
    <source>
        <dbReference type="ARBA" id="ARBA00022840"/>
    </source>
</evidence>
<dbReference type="RefSeq" id="XP_018013310.1">
    <property type="nucleotide sequence ID" value="XM_018157821.2"/>
</dbReference>
<evidence type="ECO:0000313" key="17">
    <source>
        <dbReference type="RefSeq" id="XP_018013310.1"/>
    </source>
</evidence>
<dbReference type="FunFam" id="3.30.200.20:FF:000229">
    <property type="entry name" value="Serine/threonine-protein kinase Chk1"/>
    <property type="match status" value="1"/>
</dbReference>
<dbReference type="GO" id="GO:0004674">
    <property type="term" value="F:protein serine/threonine kinase activity"/>
    <property type="evidence" value="ECO:0007669"/>
    <property type="project" value="UniProtKB-KW"/>
</dbReference>
<dbReference type="CTD" id="2922"/>
<evidence type="ECO:0000256" key="5">
    <source>
        <dbReference type="ARBA" id="ARBA00022679"/>
    </source>
</evidence>
<dbReference type="InterPro" id="IPR017441">
    <property type="entry name" value="Protein_kinase_ATP_BS"/>
</dbReference>
<accession>A0A8B7NJ03</accession>
<dbReference type="Proteomes" id="UP000694843">
    <property type="component" value="Unplaced"/>
</dbReference>
<dbReference type="RefSeq" id="XP_018013311.1">
    <property type="nucleotide sequence ID" value="XM_018157822.2"/>
</dbReference>
<feature type="domain" description="Protein kinase" evidence="15">
    <location>
        <begin position="28"/>
        <end position="287"/>
    </location>
</feature>
<dbReference type="KEGG" id="hazt:108670354"/>
<dbReference type="SMART" id="SM00220">
    <property type="entry name" value="S_TKc"/>
    <property type="match status" value="1"/>
</dbReference>
<evidence type="ECO:0000256" key="12">
    <source>
        <dbReference type="ARBA" id="ARBA00047899"/>
    </source>
</evidence>
<dbReference type="Gene3D" id="3.30.200.20">
    <property type="entry name" value="Phosphorylase Kinase, domain 1"/>
    <property type="match status" value="1"/>
</dbReference>
<dbReference type="GO" id="GO:0005737">
    <property type="term" value="C:cytoplasm"/>
    <property type="evidence" value="ECO:0007669"/>
    <property type="project" value="TreeGrafter"/>
</dbReference>
<feature type="binding site" evidence="14">
    <location>
        <position position="57"/>
    </location>
    <ligand>
        <name>ATP</name>
        <dbReference type="ChEBI" id="CHEBI:30616"/>
    </ligand>
</feature>
<keyword evidence="10" id="KW-0539">Nucleus</keyword>
<evidence type="ECO:0000256" key="3">
    <source>
        <dbReference type="ARBA" id="ARBA00012513"/>
    </source>
</evidence>
<dbReference type="InterPro" id="IPR008271">
    <property type="entry name" value="Ser/Thr_kinase_AS"/>
</dbReference>
<dbReference type="PROSITE" id="PS00108">
    <property type="entry name" value="PROTEIN_KINASE_ST"/>
    <property type="match status" value="1"/>
</dbReference>
<evidence type="ECO:0000259" key="15">
    <source>
        <dbReference type="PROSITE" id="PS50011"/>
    </source>
</evidence>
<keyword evidence="16" id="KW-1185">Reference proteome</keyword>
<evidence type="ECO:0000256" key="11">
    <source>
        <dbReference type="ARBA" id="ARBA00023306"/>
    </source>
</evidence>
<keyword evidence="5" id="KW-0808">Transferase</keyword>
<comment type="subcellular location">
    <subcellularLocation>
        <location evidence="1">Nucleus</location>
    </subcellularLocation>
</comment>
<dbReference type="OrthoDB" id="539158at2759"/>
<reference evidence="17 18" key="1">
    <citation type="submission" date="2025-04" db="UniProtKB">
        <authorList>
            <consortium name="RefSeq"/>
        </authorList>
    </citation>
    <scope>IDENTIFICATION</scope>
    <source>
        <tissue evidence="17 18">Whole organism</tissue>
    </source>
</reference>
<evidence type="ECO:0000256" key="1">
    <source>
        <dbReference type="ARBA" id="ARBA00004123"/>
    </source>
</evidence>
<dbReference type="GO" id="GO:0035861">
    <property type="term" value="C:site of double-strand break"/>
    <property type="evidence" value="ECO:0007669"/>
    <property type="project" value="TreeGrafter"/>
</dbReference>
<evidence type="ECO:0000256" key="4">
    <source>
        <dbReference type="ARBA" id="ARBA00022527"/>
    </source>
</evidence>
<dbReference type="PROSITE" id="PS50011">
    <property type="entry name" value="PROTEIN_KINASE_DOM"/>
    <property type="match status" value="1"/>
</dbReference>
<keyword evidence="8 17" id="KW-0418">Kinase</keyword>
<dbReference type="GO" id="GO:0007095">
    <property type="term" value="P:mitotic G2 DNA damage checkpoint signaling"/>
    <property type="evidence" value="ECO:0007669"/>
    <property type="project" value="TreeGrafter"/>
</dbReference>
<comment type="similarity">
    <text evidence="2">Belongs to the protein kinase superfamily. CAMK Ser/Thr protein kinase family. NIM1 subfamily.</text>
</comment>
<keyword evidence="11" id="KW-0131">Cell cycle</keyword>
<dbReference type="Gene3D" id="3.30.310.80">
    <property type="entry name" value="Kinase associated domain 1, KA1"/>
    <property type="match status" value="1"/>
</dbReference>
<dbReference type="Gene3D" id="1.10.510.10">
    <property type="entry name" value="Transferase(Phosphotransferase) domain 1"/>
    <property type="match status" value="1"/>
</dbReference>
<dbReference type="GO" id="GO:0033314">
    <property type="term" value="P:mitotic DNA replication checkpoint signaling"/>
    <property type="evidence" value="ECO:0007669"/>
    <property type="project" value="UniProtKB-ARBA"/>
</dbReference>
<dbReference type="PANTHER" id="PTHR43895">
    <property type="entry name" value="CALCIUM/CALMODULIN-DEPENDENT PROTEIN KINASE KINASE-RELATED"/>
    <property type="match status" value="1"/>
</dbReference>
<name>A0A8B7NJ03_HYAAZ</name>
<dbReference type="PROSITE" id="PS00107">
    <property type="entry name" value="PROTEIN_KINASE_ATP"/>
    <property type="match status" value="1"/>
</dbReference>
<dbReference type="GO" id="GO:0005634">
    <property type="term" value="C:nucleus"/>
    <property type="evidence" value="ECO:0007669"/>
    <property type="project" value="UniProtKB-SubCell"/>
</dbReference>
<dbReference type="OMA" id="GYTCKVG"/>
<evidence type="ECO:0000256" key="8">
    <source>
        <dbReference type="ARBA" id="ARBA00022777"/>
    </source>
</evidence>
<dbReference type="GeneID" id="108670354"/>
<proteinExistence type="inferred from homology"/>
<dbReference type="GO" id="GO:0005524">
    <property type="term" value="F:ATP binding"/>
    <property type="evidence" value="ECO:0007669"/>
    <property type="project" value="UniProtKB-UniRule"/>
</dbReference>
<keyword evidence="7" id="KW-0227">DNA damage</keyword>
<dbReference type="Pfam" id="PF00069">
    <property type="entry name" value="Pkinase"/>
    <property type="match status" value="1"/>
</dbReference>
<dbReference type="SUPFAM" id="SSF56112">
    <property type="entry name" value="Protein kinase-like (PK-like)"/>
    <property type="match status" value="1"/>
</dbReference>
<evidence type="ECO:0000256" key="10">
    <source>
        <dbReference type="ARBA" id="ARBA00023242"/>
    </source>
</evidence>
<evidence type="ECO:0000256" key="13">
    <source>
        <dbReference type="ARBA" id="ARBA00048679"/>
    </source>
</evidence>
<evidence type="ECO:0000313" key="16">
    <source>
        <dbReference type="Proteomes" id="UP000694843"/>
    </source>
</evidence>
<gene>
    <name evidence="17 18" type="primary">LOC108670354</name>
</gene>
<keyword evidence="9 14" id="KW-0067">ATP-binding</keyword>
<dbReference type="InterPro" id="IPR011009">
    <property type="entry name" value="Kinase-like_dom_sf"/>
</dbReference>